<dbReference type="PROSITE" id="PS00710">
    <property type="entry name" value="PGM_PMM"/>
    <property type="match status" value="1"/>
</dbReference>
<dbReference type="GO" id="GO:0008973">
    <property type="term" value="F:phosphopentomutase activity"/>
    <property type="evidence" value="ECO:0007669"/>
    <property type="project" value="TreeGrafter"/>
</dbReference>
<dbReference type="InterPro" id="IPR016066">
    <property type="entry name" value="A-D-PHexomutase_CS"/>
</dbReference>
<comment type="similarity">
    <text evidence="2">Belongs to the phosphohexose mutase family.</text>
</comment>
<gene>
    <name evidence="10" type="ORF">U14_03930</name>
</gene>
<dbReference type="EMBL" id="DF820459">
    <property type="protein sequence ID" value="GAK52675.1"/>
    <property type="molecule type" value="Genomic_DNA"/>
</dbReference>
<dbReference type="Pfam" id="PF02879">
    <property type="entry name" value="PGM_PMM_II"/>
    <property type="match status" value="1"/>
</dbReference>
<keyword evidence="6" id="KW-0413">Isomerase</keyword>
<protein>
    <submittedName>
        <fullName evidence="10">Phosphomannomutase</fullName>
    </submittedName>
</protein>
<dbReference type="GO" id="GO:0000287">
    <property type="term" value="F:magnesium ion binding"/>
    <property type="evidence" value="ECO:0007669"/>
    <property type="project" value="InterPro"/>
</dbReference>
<evidence type="ECO:0000256" key="4">
    <source>
        <dbReference type="ARBA" id="ARBA00022723"/>
    </source>
</evidence>
<name>A0A0S6W3P4_9BACT</name>
<dbReference type="InterPro" id="IPR005845">
    <property type="entry name" value="A-D-PHexomutase_a/b/a-II"/>
</dbReference>
<dbReference type="PANTHER" id="PTHR45745">
    <property type="entry name" value="PHOSPHOMANNOMUTASE 45A"/>
    <property type="match status" value="1"/>
</dbReference>
<keyword evidence="5" id="KW-0460">Magnesium</keyword>
<evidence type="ECO:0000313" key="11">
    <source>
        <dbReference type="Proteomes" id="UP000030700"/>
    </source>
</evidence>
<dbReference type="AlphaFoldDB" id="A0A0S6W3P4"/>
<dbReference type="Pfam" id="PF02878">
    <property type="entry name" value="PGM_PMM_I"/>
    <property type="match status" value="1"/>
</dbReference>
<feature type="domain" description="Alpha-D-phosphohexomutase alpha/beta/alpha" evidence="9">
    <location>
        <begin position="343"/>
        <end position="465"/>
    </location>
</feature>
<dbReference type="Proteomes" id="UP000030700">
    <property type="component" value="Unassembled WGS sequence"/>
</dbReference>
<evidence type="ECO:0000259" key="7">
    <source>
        <dbReference type="Pfam" id="PF02878"/>
    </source>
</evidence>
<proteinExistence type="inferred from homology"/>
<organism evidence="10">
    <name type="scientific">Candidatus Moduliflexus flocculans</name>
    <dbReference type="NCBI Taxonomy" id="1499966"/>
    <lineage>
        <taxon>Bacteria</taxon>
        <taxon>Candidatus Moduliflexota</taxon>
        <taxon>Candidatus Moduliflexia</taxon>
        <taxon>Candidatus Moduliflexales</taxon>
        <taxon>Candidatus Moduliflexaceae</taxon>
    </lineage>
</organism>
<dbReference type="CDD" id="cd05799">
    <property type="entry name" value="PGM2"/>
    <property type="match status" value="1"/>
</dbReference>
<evidence type="ECO:0000256" key="1">
    <source>
        <dbReference type="ARBA" id="ARBA00001946"/>
    </source>
</evidence>
<sequence>MQNILDKLSQARASGKISETAYANIYKWLTGKEYQEYWEAISSQIEGERFKELEDTFYTIIPFGTGGRRGTCGVGPNRMNARTIGESAQGLAAYIEKFGAEEAKARGVVIAYDTRLTSPAFANVAASVLTGNGVKTYIFSSFRSTPELSFAVRELKTMAGIVISASHNPPSDNGFKVYWEDGGQIVAPHDVAIIQEVNAVTMLKTMDLGEAEKQGLLKKIDREIDEPYVQAVVKMSLTHNRNVKIIYSPLHGTGQTSILPVLQAAGFTQLYLVEEQMSADGNFPNVAANFPNPELPAASERAMAVAREIDADLGLTSDPDADRLGVFCKHANADGKADWVLLNGNQVGALLTDFILSKLQELGRLPQQGVVVKTLVTTDLVSRIAKSFGMATVSNLLVGFKYIAEVIRNLPSNQEFIFGAEESLGYLRGTFVRDKDAAIAAITVAEMAAELKAEGESLIDHLHKLYRKHGYFAELLKNMYVPGAEGTARVKKMMKVLREQPPLKLGDKRVIEVVDRQVGVAIAPETGKVIRQVEGIKGNVLIFVLSDDQHTRVTIRPSGTEPKIKYYGAIRKDIPVGMMDEEFFQLKIETDARLESYVNNLIAEAEKRG</sequence>
<feature type="domain" description="Alpha-D-phosphohexomutase alpha/beta/alpha" evidence="7">
    <location>
        <begin position="63"/>
        <end position="200"/>
    </location>
</feature>
<keyword evidence="4" id="KW-0479">Metal-binding</keyword>
<dbReference type="PANTHER" id="PTHR45745:SF1">
    <property type="entry name" value="PHOSPHOGLUCOMUTASE 2B-RELATED"/>
    <property type="match status" value="1"/>
</dbReference>
<dbReference type="GO" id="GO:0006166">
    <property type="term" value="P:purine ribonucleoside salvage"/>
    <property type="evidence" value="ECO:0007669"/>
    <property type="project" value="TreeGrafter"/>
</dbReference>
<reference evidence="10" key="1">
    <citation type="journal article" date="2015" name="PeerJ">
        <title>First genomic representation of candidate bacterial phylum KSB3 points to enhanced environmental sensing as a trigger of wastewater bulking.</title>
        <authorList>
            <person name="Sekiguchi Y."/>
            <person name="Ohashi A."/>
            <person name="Parks D.H."/>
            <person name="Yamauchi T."/>
            <person name="Tyson G.W."/>
            <person name="Hugenholtz P."/>
        </authorList>
    </citation>
    <scope>NUCLEOTIDE SEQUENCE [LARGE SCALE GENOMIC DNA]</scope>
</reference>
<dbReference type="PRINTS" id="PR00509">
    <property type="entry name" value="PGMPMM"/>
</dbReference>
<evidence type="ECO:0000256" key="3">
    <source>
        <dbReference type="ARBA" id="ARBA00022553"/>
    </source>
</evidence>
<evidence type="ECO:0000313" key="10">
    <source>
        <dbReference type="EMBL" id="GAK52675.1"/>
    </source>
</evidence>
<dbReference type="SUPFAM" id="SSF53738">
    <property type="entry name" value="Phosphoglucomutase, first 3 domains"/>
    <property type="match status" value="3"/>
</dbReference>
<feature type="domain" description="Alpha-D-phosphohexomutase alpha/beta/alpha" evidence="8">
    <location>
        <begin position="228"/>
        <end position="328"/>
    </location>
</feature>
<accession>A0A0S6W3P4</accession>
<keyword evidence="3" id="KW-0597">Phosphoprotein</keyword>
<dbReference type="Pfam" id="PF02880">
    <property type="entry name" value="PGM_PMM_III"/>
    <property type="match status" value="1"/>
</dbReference>
<dbReference type="SUPFAM" id="SSF55957">
    <property type="entry name" value="Phosphoglucomutase, C-terminal domain"/>
    <property type="match status" value="1"/>
</dbReference>
<evidence type="ECO:0000259" key="9">
    <source>
        <dbReference type="Pfam" id="PF02880"/>
    </source>
</evidence>
<dbReference type="InterPro" id="IPR036900">
    <property type="entry name" value="A-D-PHexomutase_C_sf"/>
</dbReference>
<dbReference type="HOGENOM" id="CLU_016950_0_0_0"/>
<dbReference type="InterPro" id="IPR016055">
    <property type="entry name" value="A-D-PHexomutase_a/b/a-I/II/III"/>
</dbReference>
<dbReference type="InterPro" id="IPR005846">
    <property type="entry name" value="A-D-PHexomutase_a/b/a-III"/>
</dbReference>
<evidence type="ECO:0000256" key="2">
    <source>
        <dbReference type="ARBA" id="ARBA00010231"/>
    </source>
</evidence>
<keyword evidence="11" id="KW-1185">Reference proteome</keyword>
<dbReference type="Gene3D" id="3.40.120.10">
    <property type="entry name" value="Alpha-D-Glucose-1,6-Bisphosphate, subunit A, domain 3"/>
    <property type="match status" value="3"/>
</dbReference>
<evidence type="ECO:0000259" key="8">
    <source>
        <dbReference type="Pfam" id="PF02879"/>
    </source>
</evidence>
<dbReference type="InterPro" id="IPR005844">
    <property type="entry name" value="A-D-PHexomutase_a/b/a-I"/>
</dbReference>
<evidence type="ECO:0000256" key="5">
    <source>
        <dbReference type="ARBA" id="ARBA00022842"/>
    </source>
</evidence>
<comment type="cofactor">
    <cofactor evidence="1">
        <name>Mg(2+)</name>
        <dbReference type="ChEBI" id="CHEBI:18420"/>
    </cofactor>
</comment>
<dbReference type="InterPro" id="IPR005841">
    <property type="entry name" value="Alpha-D-phosphohexomutase_SF"/>
</dbReference>
<dbReference type="GO" id="GO:0005975">
    <property type="term" value="P:carbohydrate metabolic process"/>
    <property type="evidence" value="ECO:0007669"/>
    <property type="project" value="InterPro"/>
</dbReference>
<dbReference type="STRING" id="1499966.U14_03930"/>
<evidence type="ECO:0000256" key="6">
    <source>
        <dbReference type="ARBA" id="ARBA00023235"/>
    </source>
</evidence>